<dbReference type="InterPro" id="IPR041095">
    <property type="entry name" value="EFG_II"/>
</dbReference>
<dbReference type="STRING" id="568069.A0A1J1J0F0"/>
<dbReference type="Gene3D" id="3.30.70.870">
    <property type="entry name" value="Elongation Factor G (Translational Gtpase), domain 3"/>
    <property type="match status" value="1"/>
</dbReference>
<dbReference type="SUPFAM" id="SSF50447">
    <property type="entry name" value="Translation proteins"/>
    <property type="match status" value="1"/>
</dbReference>
<keyword evidence="2" id="KW-0648">Protein biosynthesis</keyword>
<dbReference type="InterPro" id="IPR020568">
    <property type="entry name" value="Ribosomal_Su5_D2-typ_SF"/>
</dbReference>
<evidence type="ECO:0000313" key="8">
    <source>
        <dbReference type="EMBL" id="CRL06003.1"/>
    </source>
</evidence>
<keyword evidence="4" id="KW-0496">Mitochondrion</keyword>
<dbReference type="GO" id="GO:0032543">
    <property type="term" value="P:mitochondrial translation"/>
    <property type="evidence" value="ECO:0007669"/>
    <property type="project" value="TreeGrafter"/>
</dbReference>
<name>A0A1J1J0F0_9DIPT</name>
<dbReference type="Proteomes" id="UP000183832">
    <property type="component" value="Unassembled WGS sequence"/>
</dbReference>
<dbReference type="PANTHER" id="PTHR43261">
    <property type="entry name" value="TRANSLATION ELONGATION FACTOR G-RELATED"/>
    <property type="match status" value="1"/>
</dbReference>
<dbReference type="FunFam" id="3.40.50.300:FF:000514">
    <property type="entry name" value="Ribosome-releasing factor 2, mitochondrial"/>
    <property type="match status" value="1"/>
</dbReference>
<accession>A0A1J1J0F0</accession>
<dbReference type="Pfam" id="PF00009">
    <property type="entry name" value="GTP_EFTU"/>
    <property type="match status" value="1"/>
</dbReference>
<dbReference type="EMBL" id="CVRI01000066">
    <property type="protein sequence ID" value="CRL06003.1"/>
    <property type="molecule type" value="Genomic_DNA"/>
</dbReference>
<dbReference type="FunFam" id="3.30.70.870:FF:000005">
    <property type="entry name" value="Ribosome-releasing factor 2, mitochondrial"/>
    <property type="match status" value="1"/>
</dbReference>
<evidence type="ECO:0000256" key="6">
    <source>
        <dbReference type="ARBA" id="ARBA00081524"/>
    </source>
</evidence>
<evidence type="ECO:0000313" key="9">
    <source>
        <dbReference type="Proteomes" id="UP000183832"/>
    </source>
</evidence>
<dbReference type="PRINTS" id="PR00315">
    <property type="entry name" value="ELONGATNFCT"/>
</dbReference>
<dbReference type="SUPFAM" id="SSF52540">
    <property type="entry name" value="P-loop containing nucleoside triphosphate hydrolases"/>
    <property type="match status" value="1"/>
</dbReference>
<organism evidence="8 9">
    <name type="scientific">Clunio marinus</name>
    <dbReference type="NCBI Taxonomy" id="568069"/>
    <lineage>
        <taxon>Eukaryota</taxon>
        <taxon>Metazoa</taxon>
        <taxon>Ecdysozoa</taxon>
        <taxon>Arthropoda</taxon>
        <taxon>Hexapoda</taxon>
        <taxon>Insecta</taxon>
        <taxon>Pterygota</taxon>
        <taxon>Neoptera</taxon>
        <taxon>Endopterygota</taxon>
        <taxon>Diptera</taxon>
        <taxon>Nematocera</taxon>
        <taxon>Chironomoidea</taxon>
        <taxon>Chironomidae</taxon>
        <taxon>Clunio</taxon>
    </lineage>
</organism>
<evidence type="ECO:0000256" key="1">
    <source>
        <dbReference type="ARBA" id="ARBA00022741"/>
    </source>
</evidence>
<dbReference type="FunFam" id="3.30.70.240:FF:000001">
    <property type="entry name" value="Elongation factor G"/>
    <property type="match status" value="1"/>
</dbReference>
<dbReference type="InterPro" id="IPR005517">
    <property type="entry name" value="Transl_elong_EFG/EF2_IV"/>
</dbReference>
<evidence type="ECO:0000256" key="2">
    <source>
        <dbReference type="ARBA" id="ARBA00022917"/>
    </source>
</evidence>
<dbReference type="PROSITE" id="PS51722">
    <property type="entry name" value="G_TR_2"/>
    <property type="match status" value="1"/>
</dbReference>
<evidence type="ECO:0000256" key="4">
    <source>
        <dbReference type="ARBA" id="ARBA00023128"/>
    </source>
</evidence>
<reference evidence="8 9" key="1">
    <citation type="submission" date="2015-04" db="EMBL/GenBank/DDBJ databases">
        <authorList>
            <person name="Syromyatnikov M.Y."/>
            <person name="Popov V.N."/>
        </authorList>
    </citation>
    <scope>NUCLEOTIDE SEQUENCE [LARGE SCALE GENOMIC DNA]</scope>
</reference>
<dbReference type="GO" id="GO:0003924">
    <property type="term" value="F:GTPase activity"/>
    <property type="evidence" value="ECO:0007669"/>
    <property type="project" value="InterPro"/>
</dbReference>
<keyword evidence="5" id="KW-0342">GTP-binding</keyword>
<dbReference type="InterPro" id="IPR000795">
    <property type="entry name" value="T_Tr_GTP-bd_dom"/>
</dbReference>
<dbReference type="InterPro" id="IPR009000">
    <property type="entry name" value="Transl_B-barrel_sf"/>
</dbReference>
<dbReference type="Gene3D" id="3.30.230.10">
    <property type="match status" value="1"/>
</dbReference>
<proteinExistence type="predicted"/>
<dbReference type="InterPro" id="IPR035647">
    <property type="entry name" value="EFG_III/V"/>
</dbReference>
<gene>
    <name evidence="8" type="ORF">CLUMA_CG018962</name>
</gene>
<keyword evidence="1" id="KW-0547">Nucleotide-binding</keyword>
<dbReference type="AlphaFoldDB" id="A0A1J1J0F0"/>
<dbReference type="Gene3D" id="3.40.50.300">
    <property type="entry name" value="P-loop containing nucleotide triphosphate hydrolases"/>
    <property type="match status" value="1"/>
</dbReference>
<dbReference type="SUPFAM" id="SSF54211">
    <property type="entry name" value="Ribosomal protein S5 domain 2-like"/>
    <property type="match status" value="1"/>
</dbReference>
<evidence type="ECO:0000256" key="5">
    <source>
        <dbReference type="ARBA" id="ARBA00023134"/>
    </source>
</evidence>
<evidence type="ECO:0000256" key="3">
    <source>
        <dbReference type="ARBA" id="ARBA00022946"/>
    </source>
</evidence>
<dbReference type="PANTHER" id="PTHR43261:SF1">
    <property type="entry name" value="RIBOSOME-RELEASING FACTOR 2, MITOCHONDRIAL"/>
    <property type="match status" value="1"/>
</dbReference>
<dbReference type="SMART" id="SM00889">
    <property type="entry name" value="EFG_IV"/>
    <property type="match status" value="1"/>
</dbReference>
<dbReference type="SUPFAM" id="SSF54980">
    <property type="entry name" value="EF-G C-terminal domain-like"/>
    <property type="match status" value="2"/>
</dbReference>
<dbReference type="GO" id="GO:0005525">
    <property type="term" value="F:GTP binding"/>
    <property type="evidence" value="ECO:0007669"/>
    <property type="project" value="UniProtKB-KW"/>
</dbReference>
<dbReference type="FunFam" id="3.30.230.10:FF:000033">
    <property type="entry name" value="Ribosome-releasing factor 2, mitochondrial"/>
    <property type="match status" value="1"/>
</dbReference>
<dbReference type="CDD" id="cd01514">
    <property type="entry name" value="Elongation_Factor_C"/>
    <property type="match status" value="1"/>
</dbReference>
<dbReference type="InterPro" id="IPR009022">
    <property type="entry name" value="EFG_III"/>
</dbReference>
<dbReference type="InterPro" id="IPR031157">
    <property type="entry name" value="G_TR_CS"/>
</dbReference>
<dbReference type="InterPro" id="IPR000640">
    <property type="entry name" value="EFG_V-like"/>
</dbReference>
<dbReference type="PROSITE" id="PS00301">
    <property type="entry name" value="G_TR_1"/>
    <property type="match status" value="1"/>
</dbReference>
<dbReference type="GO" id="GO:0005759">
    <property type="term" value="C:mitochondrial matrix"/>
    <property type="evidence" value="ECO:0007669"/>
    <property type="project" value="UniProtKB-ARBA"/>
</dbReference>
<dbReference type="Pfam" id="PF00679">
    <property type="entry name" value="EFG_C"/>
    <property type="match status" value="1"/>
</dbReference>
<dbReference type="InterPro" id="IPR005225">
    <property type="entry name" value="Small_GTP-bd"/>
</dbReference>
<feature type="domain" description="Tr-type G" evidence="7">
    <location>
        <begin position="29"/>
        <end position="305"/>
    </location>
</feature>
<protein>
    <recommendedName>
        <fullName evidence="6">Elongation factor G2</fullName>
    </recommendedName>
</protein>
<dbReference type="Gene3D" id="3.30.70.240">
    <property type="match status" value="1"/>
</dbReference>
<dbReference type="OrthoDB" id="198619at2759"/>
<dbReference type="NCBIfam" id="TIGR00231">
    <property type="entry name" value="small_GTP"/>
    <property type="match status" value="1"/>
</dbReference>
<dbReference type="InterPro" id="IPR053905">
    <property type="entry name" value="EF-G-like_DII"/>
</dbReference>
<dbReference type="Gene3D" id="2.40.30.10">
    <property type="entry name" value="Translation factors"/>
    <property type="match status" value="1"/>
</dbReference>
<dbReference type="CDD" id="cd01886">
    <property type="entry name" value="EF-G"/>
    <property type="match status" value="1"/>
</dbReference>
<dbReference type="SMART" id="SM00838">
    <property type="entry name" value="EFG_C"/>
    <property type="match status" value="1"/>
</dbReference>
<keyword evidence="9" id="KW-1185">Reference proteome</keyword>
<dbReference type="InterPro" id="IPR014721">
    <property type="entry name" value="Ribsml_uS5_D2-typ_fold_subgr"/>
</dbReference>
<keyword evidence="3" id="KW-0809">Transit peptide</keyword>
<evidence type="ECO:0000259" key="7">
    <source>
        <dbReference type="PROSITE" id="PS51722"/>
    </source>
</evidence>
<dbReference type="InterPro" id="IPR027417">
    <property type="entry name" value="P-loop_NTPase"/>
</dbReference>
<dbReference type="CDD" id="cd16262">
    <property type="entry name" value="EFG_III"/>
    <property type="match status" value="1"/>
</dbReference>
<sequence>MFRLKFRNNSITKIFKRYYNSEKRTNPQDSIRNIGILAHIDAGKTTTTERMLFYSGKTRNLGEVHHGTTVTDYLDQERERGITICSSAVTFMWKDHRINLLDTPGHIDFTMEVEQSLGAVDGCVVILDSSAGVEAQTVTVWNQSDRYELPKIIFANKMDRADADFEGCVEDVRRKLHECPIPLQFPFKSDGKLKGIIDLLTMKKVTWDVKNQGQSYKVEDIRDNKEMKEKRLEIVDKLSGIDDQLAEKIIVENSLETISLDVLLNSLRRQTIRRKIVPMFLGSAYKNTGVQLLMDNIINFLPAPNDRNQVYDCFDDNFVGTVFKVTHDKQRGALSLVRIFRGEIKKGARITTSNGKGENIQKIYEPLADEYKEIDSIGAGNVCAFAGLKSTKTGDVLVSSASSLKNAQSKLEKNSASEHSTFSLEPNIPDAVYFCSIEPPSVAYQTALDNALEQIQREDPSLRVKYDETTLQTVLGGMGELHLEIIKSRLLTEYKIDADLGPLQIAYKETIEDEITNSIRCEKEIAGNKQLVEIGMTLDVKQPDEKEIFRLDNSPEASEILTPIRPKYIQLVKKAAISALDRGPKIGGEVINVKIKLNNLVIGRGTADAFIMSAATQCVQKILLQGNSRLLEPMMSIQIIVPSEKVSPVLADLGRRRAQILNVSIRGENNRVIDIIAPLAELTGYSSIVRTITSGTASMSMQPHGYNLLSISEQESAIRRAQGLE</sequence>
<dbReference type="GO" id="GO:0032790">
    <property type="term" value="P:ribosome disassembly"/>
    <property type="evidence" value="ECO:0007669"/>
    <property type="project" value="TreeGrafter"/>
</dbReference>
<dbReference type="Pfam" id="PF14492">
    <property type="entry name" value="EFG_III"/>
    <property type="match status" value="1"/>
</dbReference>
<dbReference type="Pfam" id="PF22042">
    <property type="entry name" value="EF-G_D2"/>
    <property type="match status" value="1"/>
</dbReference>